<proteinExistence type="predicted"/>
<reference evidence="1 2" key="1">
    <citation type="journal article" date="2023" name="Plants (Basel)">
        <title>Bridging the Gap: Combining Genomics and Transcriptomics Approaches to Understand Stylosanthes scabra, an Orphan Legume from the Brazilian Caatinga.</title>
        <authorList>
            <person name="Ferreira-Neto J.R.C."/>
            <person name="da Silva M.D."/>
            <person name="Binneck E."/>
            <person name="de Melo N.F."/>
            <person name="da Silva R.H."/>
            <person name="de Melo A.L.T.M."/>
            <person name="Pandolfi V."/>
            <person name="Bustamante F.O."/>
            <person name="Brasileiro-Vidal A.C."/>
            <person name="Benko-Iseppon A.M."/>
        </authorList>
    </citation>
    <scope>NUCLEOTIDE SEQUENCE [LARGE SCALE GENOMIC DNA]</scope>
    <source>
        <tissue evidence="1">Leaves</tissue>
    </source>
</reference>
<organism evidence="1 2">
    <name type="scientific">Stylosanthes scabra</name>
    <dbReference type="NCBI Taxonomy" id="79078"/>
    <lineage>
        <taxon>Eukaryota</taxon>
        <taxon>Viridiplantae</taxon>
        <taxon>Streptophyta</taxon>
        <taxon>Embryophyta</taxon>
        <taxon>Tracheophyta</taxon>
        <taxon>Spermatophyta</taxon>
        <taxon>Magnoliopsida</taxon>
        <taxon>eudicotyledons</taxon>
        <taxon>Gunneridae</taxon>
        <taxon>Pentapetalae</taxon>
        <taxon>rosids</taxon>
        <taxon>fabids</taxon>
        <taxon>Fabales</taxon>
        <taxon>Fabaceae</taxon>
        <taxon>Papilionoideae</taxon>
        <taxon>50 kb inversion clade</taxon>
        <taxon>dalbergioids sensu lato</taxon>
        <taxon>Dalbergieae</taxon>
        <taxon>Pterocarpus clade</taxon>
        <taxon>Stylosanthes</taxon>
    </lineage>
</organism>
<sequence length="178" mass="20617">MPILKPKYLTEGLIWEDKYPVFWESLDKQYLKELLFVKERYYPRLMAAVSTTLRIQDDLDVSGYGKFVMVFWLAGFRYALGLNKLASIWGLQNMGILFKGVINPPECMGSFDSEPVQWTLQVASVGGENYSVGRMTTDHRLLHYVLTYVILPRKGNHGTLNEDDLIILWAMVRKLEFN</sequence>
<evidence type="ECO:0000313" key="1">
    <source>
        <dbReference type="EMBL" id="MED6164279.1"/>
    </source>
</evidence>
<protein>
    <submittedName>
        <fullName evidence="1">Uncharacterized protein</fullName>
    </submittedName>
</protein>
<evidence type="ECO:0000313" key="2">
    <source>
        <dbReference type="Proteomes" id="UP001341840"/>
    </source>
</evidence>
<dbReference type="Proteomes" id="UP001341840">
    <property type="component" value="Unassembled WGS sequence"/>
</dbReference>
<accession>A0ABU6UTV3</accession>
<gene>
    <name evidence="1" type="ORF">PIB30_088164</name>
</gene>
<keyword evidence="2" id="KW-1185">Reference proteome</keyword>
<comment type="caution">
    <text evidence="1">The sequence shown here is derived from an EMBL/GenBank/DDBJ whole genome shotgun (WGS) entry which is preliminary data.</text>
</comment>
<name>A0ABU6UTV3_9FABA</name>
<dbReference type="EMBL" id="JASCZI010122415">
    <property type="protein sequence ID" value="MED6164279.1"/>
    <property type="molecule type" value="Genomic_DNA"/>
</dbReference>